<keyword evidence="14" id="KW-1185">Reference proteome</keyword>
<evidence type="ECO:0000313" key="13">
    <source>
        <dbReference type="EMBL" id="AKT41996.1"/>
    </source>
</evidence>
<keyword evidence="9 12" id="KW-0472">Membrane</keyword>
<feature type="transmembrane region" description="Helical" evidence="12">
    <location>
        <begin position="249"/>
        <end position="272"/>
    </location>
</feature>
<dbReference type="Pfam" id="PF02628">
    <property type="entry name" value="COX15-CtaA"/>
    <property type="match status" value="1"/>
</dbReference>
<feature type="transmembrane region" description="Helical" evidence="12">
    <location>
        <begin position="162"/>
        <end position="187"/>
    </location>
</feature>
<dbReference type="GO" id="GO:0016491">
    <property type="term" value="F:oxidoreductase activity"/>
    <property type="evidence" value="ECO:0007669"/>
    <property type="project" value="UniProtKB-KW"/>
</dbReference>
<dbReference type="STRING" id="52.CMC5_062180"/>
<dbReference type="EMBL" id="CP012159">
    <property type="protein sequence ID" value="AKT41996.1"/>
    <property type="molecule type" value="Genomic_DNA"/>
</dbReference>
<dbReference type="Proteomes" id="UP000067626">
    <property type="component" value="Chromosome"/>
</dbReference>
<evidence type="ECO:0000256" key="7">
    <source>
        <dbReference type="ARBA" id="ARBA00023004"/>
    </source>
</evidence>
<keyword evidence="8" id="KW-0350">Heme biosynthesis</keyword>
<keyword evidence="5 12" id="KW-1133">Transmembrane helix</keyword>
<evidence type="ECO:0000256" key="6">
    <source>
        <dbReference type="ARBA" id="ARBA00023002"/>
    </source>
</evidence>
<feature type="transmembrane region" description="Helical" evidence="12">
    <location>
        <begin position="126"/>
        <end position="150"/>
    </location>
</feature>
<feature type="transmembrane region" description="Helical" evidence="12">
    <location>
        <begin position="61"/>
        <end position="80"/>
    </location>
</feature>
<dbReference type="RefSeq" id="WP_050433688.1">
    <property type="nucleotide sequence ID" value="NZ_CP012159.1"/>
</dbReference>
<dbReference type="AlphaFoldDB" id="A0A0K1EME8"/>
<evidence type="ECO:0000256" key="1">
    <source>
        <dbReference type="ARBA" id="ARBA00004141"/>
    </source>
</evidence>
<organism evidence="13 14">
    <name type="scientific">Chondromyces crocatus</name>
    <dbReference type="NCBI Taxonomy" id="52"/>
    <lineage>
        <taxon>Bacteria</taxon>
        <taxon>Pseudomonadati</taxon>
        <taxon>Myxococcota</taxon>
        <taxon>Polyangia</taxon>
        <taxon>Polyangiales</taxon>
        <taxon>Polyangiaceae</taxon>
        <taxon>Chondromyces</taxon>
    </lineage>
</organism>
<evidence type="ECO:0000256" key="12">
    <source>
        <dbReference type="SAM" id="Phobius"/>
    </source>
</evidence>
<keyword evidence="3 12" id="KW-0812">Transmembrane</keyword>
<evidence type="ECO:0000256" key="3">
    <source>
        <dbReference type="ARBA" id="ARBA00022692"/>
    </source>
</evidence>
<evidence type="ECO:0000256" key="2">
    <source>
        <dbReference type="ARBA" id="ARBA00022475"/>
    </source>
</evidence>
<proteinExistence type="predicted"/>
<feature type="transmembrane region" description="Helical" evidence="12">
    <location>
        <begin position="278"/>
        <end position="300"/>
    </location>
</feature>
<comment type="subcellular location">
    <subcellularLocation>
        <location evidence="1">Membrane</location>
        <topology evidence="1">Multi-pass membrane protein</topology>
    </subcellularLocation>
</comment>
<keyword evidence="4" id="KW-0479">Metal-binding</keyword>
<dbReference type="PANTHER" id="PTHR35457">
    <property type="entry name" value="HEME A SYNTHASE"/>
    <property type="match status" value="1"/>
</dbReference>
<sequence>MTQERFRKLAAATLVITLGVILWGAFVRATGSGAGCGAHWPMCNGEVLPRAPGTATLIEFTHRLTSGIAFLLVLLQFVWARRAFPSRHPARAGAAASLFFMITEAAVGALLVVFEYVADNASAGRAVWMAVHLINTFLLLGAMTCTFWWARGGAPVRFRGQGSTAVMLVAALVATLLVGVTGAIAALGDTLFTANSLAEGIAQDFSPTAHFLVQLRTLHPVNAALTAAYLLMLRSVIPARRPSPAVRRLANATGAIVVLQIGVGIVNLVLLAPVSLQLVHLLLADALWMSLVLLTAAALASPETAQTPPAGEPMAAFGREAG</sequence>
<protein>
    <submittedName>
        <fullName evidence="13">Cytochrome oxidase assembly protein</fullName>
    </submittedName>
</protein>
<dbReference type="PATRIC" id="fig|52.7.peg.6832"/>
<dbReference type="KEGG" id="ccro:CMC5_062180"/>
<dbReference type="GO" id="GO:0046872">
    <property type="term" value="F:metal ion binding"/>
    <property type="evidence" value="ECO:0007669"/>
    <property type="project" value="UniProtKB-KW"/>
</dbReference>
<keyword evidence="2" id="KW-1003">Cell membrane</keyword>
<gene>
    <name evidence="13" type="ORF">CMC5_062180</name>
</gene>
<accession>A0A0K1EME8</accession>
<evidence type="ECO:0000256" key="5">
    <source>
        <dbReference type="ARBA" id="ARBA00022989"/>
    </source>
</evidence>
<reference evidence="13 14" key="1">
    <citation type="submission" date="2015-07" db="EMBL/GenBank/DDBJ databases">
        <title>Genome analysis of myxobacterium Chondromyces crocatus Cm c5 reveals a high potential for natural compound synthesis and the genetic basis for the loss of fruiting body formation.</title>
        <authorList>
            <person name="Zaburannyi N."/>
            <person name="Bunk B."/>
            <person name="Maier J."/>
            <person name="Overmann J."/>
            <person name="Mueller R."/>
        </authorList>
    </citation>
    <scope>NUCLEOTIDE SEQUENCE [LARGE SCALE GENOMIC DNA]</scope>
    <source>
        <strain evidence="13 14">Cm c5</strain>
    </source>
</reference>
<evidence type="ECO:0000313" key="14">
    <source>
        <dbReference type="Proteomes" id="UP000067626"/>
    </source>
</evidence>
<dbReference type="OrthoDB" id="9816428at2"/>
<evidence type="ECO:0000256" key="10">
    <source>
        <dbReference type="ARBA" id="ARBA00023157"/>
    </source>
</evidence>
<keyword evidence="6" id="KW-0560">Oxidoreductase</keyword>
<evidence type="ECO:0000256" key="4">
    <source>
        <dbReference type="ARBA" id="ARBA00022723"/>
    </source>
</evidence>
<evidence type="ECO:0000256" key="11">
    <source>
        <dbReference type="ARBA" id="ARBA00023444"/>
    </source>
</evidence>
<keyword evidence="7" id="KW-0408">Iron</keyword>
<dbReference type="GO" id="GO:0006784">
    <property type="term" value="P:heme A biosynthetic process"/>
    <property type="evidence" value="ECO:0007669"/>
    <property type="project" value="InterPro"/>
</dbReference>
<evidence type="ECO:0000256" key="9">
    <source>
        <dbReference type="ARBA" id="ARBA00023136"/>
    </source>
</evidence>
<keyword evidence="10" id="KW-1015">Disulfide bond</keyword>
<comment type="pathway">
    <text evidence="11">Porphyrin-containing compound metabolism.</text>
</comment>
<evidence type="ECO:0000256" key="8">
    <source>
        <dbReference type="ARBA" id="ARBA00023133"/>
    </source>
</evidence>
<feature type="transmembrane region" description="Helical" evidence="12">
    <location>
        <begin position="92"/>
        <end position="114"/>
    </location>
</feature>
<dbReference type="InterPro" id="IPR050450">
    <property type="entry name" value="COX15/CtaA_HemeA_synthase"/>
</dbReference>
<name>A0A0K1EME8_CHOCO</name>
<dbReference type="InterPro" id="IPR003780">
    <property type="entry name" value="COX15/CtaA_fam"/>
</dbReference>
<dbReference type="GO" id="GO:0016020">
    <property type="term" value="C:membrane"/>
    <property type="evidence" value="ECO:0007669"/>
    <property type="project" value="UniProtKB-SubCell"/>
</dbReference>
<dbReference type="PANTHER" id="PTHR35457:SF1">
    <property type="entry name" value="HEME A SYNTHASE"/>
    <property type="match status" value="1"/>
</dbReference>